<dbReference type="PROSITE" id="PS50123">
    <property type="entry name" value="CHER"/>
    <property type="match status" value="1"/>
</dbReference>
<dbReference type="InterPro" id="IPR035909">
    <property type="entry name" value="CheB_C"/>
</dbReference>
<feature type="active site" evidence="6">
    <location>
        <position position="17"/>
    </location>
</feature>
<evidence type="ECO:0000259" key="14">
    <source>
        <dbReference type="PROSITE" id="PS50123"/>
    </source>
</evidence>
<dbReference type="PRINTS" id="PR00996">
    <property type="entry name" value="CHERMTFRASE"/>
</dbReference>
<keyword evidence="6" id="KW-0145">Chemotaxis</keyword>
<dbReference type="SMART" id="SM00448">
    <property type="entry name" value="REC"/>
    <property type="match status" value="1"/>
</dbReference>
<dbReference type="Gene3D" id="1.10.287.130">
    <property type="match status" value="1"/>
</dbReference>
<evidence type="ECO:0000256" key="8">
    <source>
        <dbReference type="SAM" id="Coils"/>
    </source>
</evidence>
<dbReference type="Pfam" id="PF03705">
    <property type="entry name" value="CheR_N"/>
    <property type="match status" value="1"/>
</dbReference>
<dbReference type="InterPro" id="IPR000700">
    <property type="entry name" value="PAS-assoc_C"/>
</dbReference>
<protein>
    <submittedName>
        <fullName evidence="15">Chemotaxis protein CheB</fullName>
    </submittedName>
</protein>
<dbReference type="InterPro" id="IPR011006">
    <property type="entry name" value="CheY-like_superfamily"/>
</dbReference>
<dbReference type="CDD" id="cd00082">
    <property type="entry name" value="HisKA"/>
    <property type="match status" value="1"/>
</dbReference>
<feature type="domain" description="PAS" evidence="11">
    <location>
        <begin position="996"/>
        <end position="1049"/>
    </location>
</feature>
<dbReference type="Gene3D" id="2.10.70.100">
    <property type="match status" value="1"/>
</dbReference>
<feature type="domain" description="CheR-type methyltransferase" evidence="14">
    <location>
        <begin position="199"/>
        <end position="474"/>
    </location>
</feature>
<dbReference type="Pfam" id="PF02518">
    <property type="entry name" value="HATPase_c"/>
    <property type="match status" value="1"/>
</dbReference>
<dbReference type="NCBIfam" id="TIGR00229">
    <property type="entry name" value="sensory_box"/>
    <property type="match status" value="2"/>
</dbReference>
<dbReference type="PANTHER" id="PTHR24422">
    <property type="entry name" value="CHEMOTAXIS PROTEIN METHYLTRANSFERASE"/>
    <property type="match status" value="1"/>
</dbReference>
<keyword evidence="4" id="KW-0808">Transferase</keyword>
<dbReference type="InterPro" id="IPR003661">
    <property type="entry name" value="HisK_dim/P_dom"/>
</dbReference>
<name>A0ABV8JZZ4_9FLAO</name>
<keyword evidence="8" id="KW-0175">Coiled coil</keyword>
<dbReference type="Gene3D" id="3.30.565.10">
    <property type="entry name" value="Histidine kinase-like ATPase, C-terminal domain"/>
    <property type="match status" value="1"/>
</dbReference>
<evidence type="ECO:0000259" key="13">
    <source>
        <dbReference type="PROSITE" id="PS50122"/>
    </source>
</evidence>
<dbReference type="Gene3D" id="3.40.50.150">
    <property type="entry name" value="Vaccinia Virus protein VP39"/>
    <property type="match status" value="1"/>
</dbReference>
<keyword evidence="3" id="KW-0489">Methyltransferase</keyword>
<evidence type="ECO:0000313" key="16">
    <source>
        <dbReference type="Proteomes" id="UP001595814"/>
    </source>
</evidence>
<feature type="domain" description="Histidine kinase" evidence="9">
    <location>
        <begin position="1123"/>
        <end position="1343"/>
    </location>
</feature>
<dbReference type="InterPro" id="IPR022641">
    <property type="entry name" value="CheR_N"/>
</dbReference>
<dbReference type="SUPFAM" id="SSF52172">
    <property type="entry name" value="CheY-like"/>
    <property type="match status" value="1"/>
</dbReference>
<keyword evidence="6" id="KW-0378">Hydrolase</keyword>
<dbReference type="PROSITE" id="PS50109">
    <property type="entry name" value="HIS_KIN"/>
    <property type="match status" value="1"/>
</dbReference>
<dbReference type="SMART" id="SM00091">
    <property type="entry name" value="PAS"/>
    <property type="match status" value="3"/>
</dbReference>
<evidence type="ECO:0000256" key="2">
    <source>
        <dbReference type="ARBA" id="ARBA00001541"/>
    </source>
</evidence>
<evidence type="ECO:0000313" key="15">
    <source>
        <dbReference type="EMBL" id="MFC4097375.1"/>
    </source>
</evidence>
<dbReference type="InterPro" id="IPR035965">
    <property type="entry name" value="PAS-like_dom_sf"/>
</dbReference>
<keyword evidence="16" id="KW-1185">Reference proteome</keyword>
<dbReference type="Gene3D" id="1.10.155.10">
    <property type="entry name" value="Chemotaxis receptor methyltransferase CheR, N-terminal domain"/>
    <property type="match status" value="1"/>
</dbReference>
<dbReference type="Pfam" id="PF00512">
    <property type="entry name" value="HisKA"/>
    <property type="match status" value="1"/>
</dbReference>
<proteinExistence type="predicted"/>
<dbReference type="SMART" id="SM00138">
    <property type="entry name" value="MeTrc"/>
    <property type="match status" value="1"/>
</dbReference>
<feature type="active site" evidence="6">
    <location>
        <position position="44"/>
    </location>
</feature>
<feature type="coiled-coil region" evidence="8">
    <location>
        <begin position="650"/>
        <end position="733"/>
    </location>
</feature>
<dbReference type="InterPro" id="IPR013655">
    <property type="entry name" value="PAS_fold_3"/>
</dbReference>
<gene>
    <name evidence="15" type="ORF">ACFOUT_15905</name>
</gene>
<accession>A0ABV8JZZ4</accession>
<dbReference type="RefSeq" id="WP_192462051.1">
    <property type="nucleotide sequence ID" value="NZ_JACYFJ010000002.1"/>
</dbReference>
<evidence type="ECO:0000256" key="4">
    <source>
        <dbReference type="ARBA" id="ARBA00022679"/>
    </source>
</evidence>
<dbReference type="SUPFAM" id="SSF47384">
    <property type="entry name" value="Homodimeric domain of signal transducing histidine kinase"/>
    <property type="match status" value="1"/>
</dbReference>
<dbReference type="PANTHER" id="PTHR24422:SF27">
    <property type="entry name" value="PROTEIN-GLUTAMATE O-METHYLTRANSFERASE"/>
    <property type="match status" value="1"/>
</dbReference>
<dbReference type="PROSITE" id="PS50112">
    <property type="entry name" value="PAS"/>
    <property type="match status" value="1"/>
</dbReference>
<feature type="domain" description="Response regulatory" evidence="10">
    <location>
        <begin position="1366"/>
        <end position="1481"/>
    </location>
</feature>
<dbReference type="CDD" id="cd17546">
    <property type="entry name" value="REC_hyHK_CKI1_RcsC-like"/>
    <property type="match status" value="1"/>
</dbReference>
<dbReference type="InterPro" id="IPR036097">
    <property type="entry name" value="HisK_dim/P_sf"/>
</dbReference>
<dbReference type="InterPro" id="IPR000673">
    <property type="entry name" value="Sig_transdc_resp-reg_Me-estase"/>
</dbReference>
<comment type="catalytic activity">
    <reaction evidence="2">
        <text>L-glutamyl-[protein] + S-adenosyl-L-methionine = [protein]-L-glutamate 5-O-methyl ester + S-adenosyl-L-homocysteine</text>
        <dbReference type="Rhea" id="RHEA:24452"/>
        <dbReference type="Rhea" id="RHEA-COMP:10208"/>
        <dbReference type="Rhea" id="RHEA-COMP:10311"/>
        <dbReference type="ChEBI" id="CHEBI:29973"/>
        <dbReference type="ChEBI" id="CHEBI:57856"/>
        <dbReference type="ChEBI" id="CHEBI:59789"/>
        <dbReference type="ChEBI" id="CHEBI:82795"/>
        <dbReference type="EC" id="2.1.1.80"/>
    </reaction>
</comment>
<comment type="catalytic activity">
    <reaction evidence="1">
        <text>ATP + protein L-histidine = ADP + protein N-phospho-L-histidine.</text>
        <dbReference type="EC" id="2.7.13.3"/>
    </reaction>
</comment>
<keyword evidence="5" id="KW-0949">S-adenosyl-L-methionine</keyword>
<evidence type="ECO:0000256" key="6">
    <source>
        <dbReference type="PROSITE-ProRule" id="PRU00050"/>
    </source>
</evidence>
<dbReference type="InterPro" id="IPR036804">
    <property type="entry name" value="CheR_N_sf"/>
</dbReference>
<dbReference type="InterPro" id="IPR050903">
    <property type="entry name" value="Bact_Chemotaxis_MeTrfase"/>
</dbReference>
<evidence type="ECO:0000259" key="9">
    <source>
        <dbReference type="PROSITE" id="PS50109"/>
    </source>
</evidence>
<sequence length="1483" mass="170022">MSKEQPQDFYVVGIGASAGGLKAVRSFFDNMPSDSGVAFVVVQHLSPDFKSLMPELLSSHTGMEVFTADQDQVIKPNCIYLNQRNKNLGIKDGKFELLKKAPKDHLNLPIDILFKMLGQEYQDKSIGVILSGTGSDGSRGLRDIKEGGGTIFVQEPETAQFDGMPKSAISTNLVDYVLSPGSIADKIFNFVNNEIVLEVDGEEEPYDEKSYQAILFEIQKKTGINFKKYKPNTLLRRLAKRLSLHNINSLEDYLEYLKKKEEEIDIIKQEFLIGVTNFFRDVEAFQILKESVIPQICQEKDKFEGIRIWVSACSNGKEVYTIAMLFDDYIHTNGLDIDFKIFATDIDKNALRQASAGIYNGNDAEEIDKHYLDQYFLKTGNRIQIIKRIREKVVFSYHDVTNDPPFIQVDLITCRNLLIYLTGATQQNILSNFQFALNPNGFMFLGSSESLGRMNSAFRAIDSKHRIFQVIKKEKKQFRRKSIYDNDISNMKLDFYGGAEARPKKEKEPTANNELFYYRYLSKKYAPVTVFVDEDFNVQFIQGEFKRWFSQTDGMFSNNLMSLVPQELSTVIRNGVRRTMKSNGPITIKNLVVKTAEVDITTDLYFEQVNNVQHSQNIFLIQFGESVKVRPAEEIYLSNDDVSNISKERIADLEYELMEKKGELQNVIEELETSNEELQSSNEELMSSNEELQSSNEELQSVNEELYTVNTEFQEKNKELEDLHNDMVNLLNTTDIGTLFLDLNLKIRKFTPAVKRIFNLEDGDLGRSIESFDTEFDDKTREIFLEDCQMALEELQSFEKEICDRKKKWYLSRITPFVTSEKRIEGVVVTFVSISDLKENELALQLKSEELAKAQQVARMGSWRLDVATNEVFWTEELYRMYGFDPNLPPPPYTEHMKLFTKESWEELSKAVEKTAQDGTPYALELRMLKRDGSKGWIFASGNAFYDEMGEITHLRGIAQDITERKELYDNMLHEKEFSNKIAELSPFGIYVHSFEKGINTFMNEQFEKILGYSVQEIMEMEPGEFWELFHPEDREKFSSNMKKLMAGEELCTTEARVKHKDGHWVWCYSIDTPFEHDKHGNVTSIIGVFIDMTEKKKIEKELKLALEKANSANIYKNQFLANMSHEIRTPLNGLVGFAEFLKEDGLDKSTREEYVGIIEKCSKQLLDLVNDILDLSKIEAGELDLKFGACNLNELTTEVHKTFEAIRKQRRKDKISIECYVPDDGEHIVETDSSRLRQVLINLVGNALKFTVKGSIRFGFTIEDGRVIFEVTDTGIGISKKDLEIVFDRFQRVEHKDKKQYDGTGLGLAISKGVLSLLGGSIKVASKKGVGTTFTFDIPYKAYHSEQKEKNGKTIVDTSKFENKHVLIAEDNPTNKHYLKKLFEPLKMKISWAMDGKEAVELFKNESDLSLVLMDIRMPVMDGYEAADAILKINPEARIIAQTANAMTSDRENCLEKGFVDYVAKPISKDEMFTILSKWIPN</sequence>
<dbReference type="EMBL" id="JBHSAW010000010">
    <property type="protein sequence ID" value="MFC4097375.1"/>
    <property type="molecule type" value="Genomic_DNA"/>
</dbReference>
<dbReference type="Pfam" id="PF01339">
    <property type="entry name" value="CheB_methylest"/>
    <property type="match status" value="1"/>
</dbReference>
<dbReference type="InterPro" id="IPR000780">
    <property type="entry name" value="CheR_MeTrfase"/>
</dbReference>
<dbReference type="Gene3D" id="3.30.450.20">
    <property type="entry name" value="PAS domain"/>
    <property type="match status" value="3"/>
</dbReference>
<dbReference type="Pfam" id="PF13596">
    <property type="entry name" value="PAS_10"/>
    <property type="match status" value="1"/>
</dbReference>
<evidence type="ECO:0000259" key="12">
    <source>
        <dbReference type="PROSITE" id="PS50113"/>
    </source>
</evidence>
<reference evidence="16" key="1">
    <citation type="journal article" date="2019" name="Int. J. Syst. Evol. Microbiol.">
        <title>The Global Catalogue of Microorganisms (GCM) 10K type strain sequencing project: providing services to taxonomists for standard genome sequencing and annotation.</title>
        <authorList>
            <consortium name="The Broad Institute Genomics Platform"/>
            <consortium name="The Broad Institute Genome Sequencing Center for Infectious Disease"/>
            <person name="Wu L."/>
            <person name="Ma J."/>
        </authorList>
    </citation>
    <scope>NUCLEOTIDE SEQUENCE [LARGE SCALE GENOMIC DNA]</scope>
    <source>
        <strain evidence="16">CECT 7477</strain>
    </source>
</reference>
<dbReference type="SUPFAM" id="SSF55874">
    <property type="entry name" value="ATPase domain of HSP90 chaperone/DNA topoisomerase II/histidine kinase"/>
    <property type="match status" value="1"/>
</dbReference>
<dbReference type="SUPFAM" id="SSF52738">
    <property type="entry name" value="Methylesterase CheB, C-terminal domain"/>
    <property type="match status" value="1"/>
</dbReference>
<dbReference type="SUPFAM" id="SSF47757">
    <property type="entry name" value="Chemotaxis receptor methyltransferase CheR, N-terminal domain"/>
    <property type="match status" value="1"/>
</dbReference>
<evidence type="ECO:0000256" key="7">
    <source>
        <dbReference type="PROSITE-ProRule" id="PRU00169"/>
    </source>
</evidence>
<dbReference type="Proteomes" id="UP001595814">
    <property type="component" value="Unassembled WGS sequence"/>
</dbReference>
<dbReference type="CDD" id="cd16434">
    <property type="entry name" value="CheB-CheR_fusion"/>
    <property type="match status" value="1"/>
</dbReference>
<dbReference type="SMART" id="SM00086">
    <property type="entry name" value="PAC"/>
    <property type="match status" value="3"/>
</dbReference>
<keyword evidence="7" id="KW-0597">Phosphoprotein</keyword>
<dbReference type="PROSITE" id="PS50122">
    <property type="entry name" value="CHEB"/>
    <property type="match status" value="1"/>
</dbReference>
<feature type="modified residue" description="4-aspartylphosphate" evidence="7">
    <location>
        <position position="1416"/>
    </location>
</feature>
<dbReference type="CDD" id="cd16922">
    <property type="entry name" value="HATPase_EvgS-ArcB-TorS-like"/>
    <property type="match status" value="1"/>
</dbReference>
<dbReference type="SMART" id="SM00388">
    <property type="entry name" value="HisKA"/>
    <property type="match status" value="1"/>
</dbReference>
<dbReference type="InterPro" id="IPR001610">
    <property type="entry name" value="PAC"/>
</dbReference>
<evidence type="ECO:0000259" key="11">
    <source>
        <dbReference type="PROSITE" id="PS50112"/>
    </source>
</evidence>
<evidence type="ECO:0000256" key="5">
    <source>
        <dbReference type="ARBA" id="ARBA00022691"/>
    </source>
</evidence>
<dbReference type="Pfam" id="PF00072">
    <property type="entry name" value="Response_reg"/>
    <property type="match status" value="1"/>
</dbReference>
<dbReference type="CDD" id="cd00130">
    <property type="entry name" value="PAS"/>
    <property type="match status" value="2"/>
</dbReference>
<dbReference type="Pfam" id="PF01739">
    <property type="entry name" value="CheR"/>
    <property type="match status" value="1"/>
</dbReference>
<evidence type="ECO:0000259" key="10">
    <source>
        <dbReference type="PROSITE" id="PS50110"/>
    </source>
</evidence>
<dbReference type="SUPFAM" id="SSF53335">
    <property type="entry name" value="S-adenosyl-L-methionine-dependent methyltransferases"/>
    <property type="match status" value="1"/>
</dbReference>
<feature type="active site" evidence="6">
    <location>
        <position position="136"/>
    </location>
</feature>
<dbReference type="InterPro" id="IPR005467">
    <property type="entry name" value="His_kinase_dom"/>
</dbReference>
<dbReference type="PROSITE" id="PS50110">
    <property type="entry name" value="RESPONSE_REGULATORY"/>
    <property type="match status" value="1"/>
</dbReference>
<feature type="domain" description="PAC" evidence="12">
    <location>
        <begin position="922"/>
        <end position="974"/>
    </location>
</feature>
<dbReference type="InterPro" id="IPR029063">
    <property type="entry name" value="SAM-dependent_MTases_sf"/>
</dbReference>
<dbReference type="InterPro" id="IPR003594">
    <property type="entry name" value="HATPase_dom"/>
</dbReference>
<evidence type="ECO:0000256" key="1">
    <source>
        <dbReference type="ARBA" id="ARBA00000085"/>
    </source>
</evidence>
<evidence type="ECO:0000256" key="3">
    <source>
        <dbReference type="ARBA" id="ARBA00022603"/>
    </source>
</evidence>
<dbReference type="InterPro" id="IPR022642">
    <property type="entry name" value="CheR_C"/>
</dbReference>
<dbReference type="SMART" id="SM00387">
    <property type="entry name" value="HATPase_c"/>
    <property type="match status" value="1"/>
</dbReference>
<organism evidence="15 16">
    <name type="scientific">Euzebyella saccharophila</name>
    <dbReference type="NCBI Taxonomy" id="679664"/>
    <lineage>
        <taxon>Bacteria</taxon>
        <taxon>Pseudomonadati</taxon>
        <taxon>Bacteroidota</taxon>
        <taxon>Flavobacteriia</taxon>
        <taxon>Flavobacteriales</taxon>
        <taxon>Flavobacteriaceae</taxon>
        <taxon>Euzebyella</taxon>
    </lineage>
</organism>
<dbReference type="Pfam" id="PF08447">
    <property type="entry name" value="PAS_3"/>
    <property type="match status" value="2"/>
</dbReference>
<feature type="domain" description="PAC" evidence="12">
    <location>
        <begin position="1052"/>
        <end position="1105"/>
    </location>
</feature>
<feature type="domain" description="CheB-type methylesterase" evidence="13">
    <location>
        <begin position="6"/>
        <end position="194"/>
    </location>
</feature>
<dbReference type="InterPro" id="IPR000014">
    <property type="entry name" value="PAS"/>
</dbReference>
<comment type="caution">
    <text evidence="15">The sequence shown here is derived from an EMBL/GenBank/DDBJ whole genome shotgun (WGS) entry which is preliminary data.</text>
</comment>
<dbReference type="InterPro" id="IPR036890">
    <property type="entry name" value="HATPase_C_sf"/>
</dbReference>
<dbReference type="SUPFAM" id="SSF55785">
    <property type="entry name" value="PYP-like sensor domain (PAS domain)"/>
    <property type="match status" value="3"/>
</dbReference>
<dbReference type="Gene3D" id="3.40.50.180">
    <property type="entry name" value="Methylesterase CheB, C-terminal domain"/>
    <property type="match status" value="1"/>
</dbReference>
<dbReference type="InterPro" id="IPR001789">
    <property type="entry name" value="Sig_transdc_resp-reg_receiver"/>
</dbReference>
<dbReference type="PROSITE" id="PS50113">
    <property type="entry name" value="PAC"/>
    <property type="match status" value="2"/>
</dbReference>
<dbReference type="Gene3D" id="3.40.50.2300">
    <property type="match status" value="1"/>
</dbReference>